<dbReference type="Pfam" id="PF00383">
    <property type="entry name" value="dCMP_cyt_deam_1"/>
    <property type="match status" value="1"/>
</dbReference>
<gene>
    <name evidence="2" type="primary">tadA_1</name>
    <name evidence="2" type="ORF">GCM10007898_28020</name>
</gene>
<dbReference type="PANTHER" id="PTHR11079">
    <property type="entry name" value="CYTOSINE DEAMINASE FAMILY MEMBER"/>
    <property type="match status" value="1"/>
</dbReference>
<keyword evidence="3" id="KW-1185">Reference proteome</keyword>
<name>A0ABQ5XC18_9GAMM</name>
<dbReference type="PANTHER" id="PTHR11079:SF203">
    <property type="entry name" value="CMP_DCMP-TYPE DEAMINASE DOMAIN-CONTAINING PROTEIN"/>
    <property type="match status" value="1"/>
</dbReference>
<dbReference type="PROSITE" id="PS51747">
    <property type="entry name" value="CYT_DCMP_DEAMINASES_2"/>
    <property type="match status" value="1"/>
</dbReference>
<dbReference type="InterPro" id="IPR002125">
    <property type="entry name" value="CMP_dCMP_dom"/>
</dbReference>
<evidence type="ECO:0000313" key="2">
    <source>
        <dbReference type="EMBL" id="GLQ89230.1"/>
    </source>
</evidence>
<dbReference type="InterPro" id="IPR016193">
    <property type="entry name" value="Cytidine_deaminase-like"/>
</dbReference>
<evidence type="ECO:0000313" key="3">
    <source>
        <dbReference type="Proteomes" id="UP001156627"/>
    </source>
</evidence>
<reference evidence="3" key="1">
    <citation type="journal article" date="2019" name="Int. J. Syst. Evol. Microbiol.">
        <title>The Global Catalogue of Microorganisms (GCM) 10K type strain sequencing project: providing services to taxonomists for standard genome sequencing and annotation.</title>
        <authorList>
            <consortium name="The Broad Institute Genomics Platform"/>
            <consortium name="The Broad Institute Genome Sequencing Center for Infectious Disease"/>
            <person name="Wu L."/>
            <person name="Ma J."/>
        </authorList>
    </citation>
    <scope>NUCLEOTIDE SEQUENCE [LARGE SCALE GENOMIC DNA]</scope>
    <source>
        <strain evidence="3">NBRC 111981</strain>
    </source>
</reference>
<sequence length="151" mass="16235">MQLAVEQAMKNPTHPFGAVIVEHPSGKVLAQAVNNTVNNPMFHGEVACINDYVAKHGNQGWNQTTLYTTAEPCPMCMSAIILARIPRVIWGSSIQTVLASGIAQSTLSAREVAAAASSLYRPELLLDSVLAHRTDQLFANRLAKQPPGKST</sequence>
<comment type="caution">
    <text evidence="2">The sequence shown here is derived from an EMBL/GenBank/DDBJ whole genome shotgun (WGS) entry which is preliminary data.</text>
</comment>
<feature type="domain" description="CMP/dCMP-type deaminase" evidence="1">
    <location>
        <begin position="1"/>
        <end position="105"/>
    </location>
</feature>
<proteinExistence type="predicted"/>
<protein>
    <submittedName>
        <fullName evidence="2">tRNA-specific adenosine deaminase</fullName>
    </submittedName>
</protein>
<dbReference type="Proteomes" id="UP001156627">
    <property type="component" value="Unassembled WGS sequence"/>
</dbReference>
<organism evidence="2 3">
    <name type="scientific">Dyella flagellata</name>
    <dbReference type="NCBI Taxonomy" id="1867833"/>
    <lineage>
        <taxon>Bacteria</taxon>
        <taxon>Pseudomonadati</taxon>
        <taxon>Pseudomonadota</taxon>
        <taxon>Gammaproteobacteria</taxon>
        <taxon>Lysobacterales</taxon>
        <taxon>Rhodanobacteraceae</taxon>
        <taxon>Dyella</taxon>
    </lineage>
</organism>
<dbReference type="EMBL" id="BSOA01000031">
    <property type="protein sequence ID" value="GLQ89230.1"/>
    <property type="molecule type" value="Genomic_DNA"/>
</dbReference>
<dbReference type="SUPFAM" id="SSF53927">
    <property type="entry name" value="Cytidine deaminase-like"/>
    <property type="match status" value="1"/>
</dbReference>
<dbReference type="Gene3D" id="3.40.140.10">
    <property type="entry name" value="Cytidine Deaminase, domain 2"/>
    <property type="match status" value="1"/>
</dbReference>
<accession>A0ABQ5XC18</accession>
<dbReference type="CDD" id="cd01285">
    <property type="entry name" value="nucleoside_deaminase"/>
    <property type="match status" value="1"/>
</dbReference>
<evidence type="ECO:0000259" key="1">
    <source>
        <dbReference type="PROSITE" id="PS51747"/>
    </source>
</evidence>